<name>A0ABQ7GLB9_DUNSA</name>
<proteinExistence type="predicted"/>
<gene>
    <name evidence="1" type="ORF">DUNSADRAFT_7439</name>
</gene>
<comment type="caution">
    <text evidence="1">The sequence shown here is derived from an EMBL/GenBank/DDBJ whole genome shotgun (WGS) entry which is preliminary data.</text>
</comment>
<accession>A0ABQ7GLB9</accession>
<evidence type="ECO:0000313" key="1">
    <source>
        <dbReference type="EMBL" id="KAF5835404.1"/>
    </source>
</evidence>
<organism evidence="1 2">
    <name type="scientific">Dunaliella salina</name>
    <name type="common">Green alga</name>
    <name type="synonym">Protococcus salinus</name>
    <dbReference type="NCBI Taxonomy" id="3046"/>
    <lineage>
        <taxon>Eukaryota</taxon>
        <taxon>Viridiplantae</taxon>
        <taxon>Chlorophyta</taxon>
        <taxon>core chlorophytes</taxon>
        <taxon>Chlorophyceae</taxon>
        <taxon>CS clade</taxon>
        <taxon>Chlamydomonadales</taxon>
        <taxon>Dunaliellaceae</taxon>
        <taxon>Dunaliella</taxon>
    </lineage>
</organism>
<evidence type="ECO:0000313" key="2">
    <source>
        <dbReference type="Proteomes" id="UP000815325"/>
    </source>
</evidence>
<dbReference type="EMBL" id="MU069706">
    <property type="protein sequence ID" value="KAF5835404.1"/>
    <property type="molecule type" value="Genomic_DNA"/>
</dbReference>
<evidence type="ECO:0008006" key="3">
    <source>
        <dbReference type="Google" id="ProtNLM"/>
    </source>
</evidence>
<protein>
    <recommendedName>
        <fullName evidence="3">Encoded protein</fullName>
    </recommendedName>
</protein>
<keyword evidence="2" id="KW-1185">Reference proteome</keyword>
<sequence>MHLAWRGPSNKEIVILEVLPRVPHLATLSMSILSSWGGHFIANVVYNYKPLLLTQAPMSDSPLTTSSISDHRGHPRVGGCAMGVRVVLEPKV</sequence>
<dbReference type="Proteomes" id="UP000815325">
    <property type="component" value="Unassembled WGS sequence"/>
</dbReference>
<reference evidence="1" key="1">
    <citation type="submission" date="2017-08" db="EMBL/GenBank/DDBJ databases">
        <authorList>
            <person name="Polle J.E."/>
            <person name="Barry K."/>
            <person name="Cushman J."/>
            <person name="Schmutz J."/>
            <person name="Tran D."/>
            <person name="Hathwaick L.T."/>
            <person name="Yim W.C."/>
            <person name="Jenkins J."/>
            <person name="Mckie-Krisberg Z.M."/>
            <person name="Prochnik S."/>
            <person name="Lindquist E."/>
            <person name="Dockter R.B."/>
            <person name="Adam C."/>
            <person name="Molina H."/>
            <person name="Bunkerborg J."/>
            <person name="Jin E."/>
            <person name="Buchheim M."/>
            <person name="Magnuson J."/>
        </authorList>
    </citation>
    <scope>NUCLEOTIDE SEQUENCE</scope>
    <source>
        <strain evidence="1">CCAP 19/18</strain>
    </source>
</reference>